<evidence type="ECO:0000313" key="3">
    <source>
        <dbReference type="EMBL" id="MFC5134562.1"/>
    </source>
</evidence>
<evidence type="ECO:0000256" key="1">
    <source>
        <dbReference type="PIRSR" id="PIRSR600917-52"/>
    </source>
</evidence>
<dbReference type="PANTHER" id="PTHR43751">
    <property type="entry name" value="SULFATASE"/>
    <property type="match status" value="1"/>
</dbReference>
<evidence type="ECO:0000313" key="4">
    <source>
        <dbReference type="Proteomes" id="UP001596145"/>
    </source>
</evidence>
<gene>
    <name evidence="3" type="ORF">ACFPJA_07495</name>
</gene>
<comment type="caution">
    <text evidence="3">The sequence shown here is derived from an EMBL/GenBank/DDBJ whole genome shotgun (WGS) entry which is preliminary data.</text>
</comment>
<protein>
    <submittedName>
        <fullName evidence="3">Sulfatase</fullName>
    </submittedName>
</protein>
<dbReference type="CDD" id="cd16148">
    <property type="entry name" value="sulfatase_like"/>
    <property type="match status" value="1"/>
</dbReference>
<dbReference type="InterPro" id="IPR017850">
    <property type="entry name" value="Alkaline_phosphatase_core_sf"/>
</dbReference>
<dbReference type="InterPro" id="IPR052701">
    <property type="entry name" value="GAG_Ulvan_Degrading_Sulfatases"/>
</dbReference>
<dbReference type="Gene3D" id="3.40.720.10">
    <property type="entry name" value="Alkaline Phosphatase, subunit A"/>
    <property type="match status" value="1"/>
</dbReference>
<feature type="domain" description="Sulfatase N-terminal" evidence="2">
    <location>
        <begin position="4"/>
        <end position="350"/>
    </location>
</feature>
<keyword evidence="4" id="KW-1185">Reference proteome</keyword>
<accession>A0ABD5QQL6</accession>
<dbReference type="SUPFAM" id="SSF53649">
    <property type="entry name" value="Alkaline phosphatase-like"/>
    <property type="match status" value="1"/>
</dbReference>
<dbReference type="AlphaFoldDB" id="A0ABD5QQL6"/>
<dbReference type="PANTHER" id="PTHR43751:SF3">
    <property type="entry name" value="SULFATASE N-TERMINAL DOMAIN-CONTAINING PROTEIN"/>
    <property type="match status" value="1"/>
</dbReference>
<evidence type="ECO:0000259" key="2">
    <source>
        <dbReference type="Pfam" id="PF00884"/>
    </source>
</evidence>
<proteinExistence type="predicted"/>
<reference evidence="3 4" key="1">
    <citation type="journal article" date="2019" name="Int. J. Syst. Evol. Microbiol.">
        <title>The Global Catalogue of Microorganisms (GCM) 10K type strain sequencing project: providing services to taxonomists for standard genome sequencing and annotation.</title>
        <authorList>
            <consortium name="The Broad Institute Genomics Platform"/>
            <consortium name="The Broad Institute Genome Sequencing Center for Infectious Disease"/>
            <person name="Wu L."/>
            <person name="Ma J."/>
        </authorList>
    </citation>
    <scope>NUCLEOTIDE SEQUENCE [LARGE SCALE GENOMIC DNA]</scope>
    <source>
        <strain evidence="3 4">CGMCC 1.16026</strain>
    </source>
</reference>
<dbReference type="Pfam" id="PF00884">
    <property type="entry name" value="Sulfatase"/>
    <property type="match status" value="1"/>
</dbReference>
<dbReference type="Proteomes" id="UP001596145">
    <property type="component" value="Unassembled WGS sequence"/>
</dbReference>
<name>A0ABD5QQL6_9EURY</name>
<dbReference type="InterPro" id="IPR000917">
    <property type="entry name" value="Sulfatase_N"/>
</dbReference>
<dbReference type="RefSeq" id="WP_162498072.1">
    <property type="nucleotide sequence ID" value="NZ_JBHSKV010000010.1"/>
</dbReference>
<dbReference type="EMBL" id="JBHSKV010000010">
    <property type="protein sequence ID" value="MFC5134562.1"/>
    <property type="molecule type" value="Genomic_DNA"/>
</dbReference>
<feature type="modified residue" description="3-oxoalanine (Ser)" evidence="1">
    <location>
        <position position="52"/>
    </location>
</feature>
<organism evidence="3 4">
    <name type="scientific">Halorubrum glutamatedens</name>
    <dbReference type="NCBI Taxonomy" id="2707018"/>
    <lineage>
        <taxon>Archaea</taxon>
        <taxon>Methanobacteriati</taxon>
        <taxon>Methanobacteriota</taxon>
        <taxon>Stenosarchaea group</taxon>
        <taxon>Halobacteria</taxon>
        <taxon>Halobacteriales</taxon>
        <taxon>Haloferacaceae</taxon>
        <taxon>Halorubrum</taxon>
    </lineage>
</organism>
<comment type="PTM">
    <text evidence="1">The conversion to 3-oxoalanine (also known as C-formylglycine, FGly), of a serine or cysteine residue in prokaryotes and of a cysteine residue in eukaryotes, is critical for catalytic activity.</text>
</comment>
<sequence length="472" mass="51669">MADPNVLLVVLDSVRARNVSHLGYPRETTPRLDEFADGATTYTNARAPGIHSVSSHASLFTGYHVAEHRVTSHGSELRPGHTVWETLSAEGYRTGLFTPNAIVAESSNLASFFDHVAGPKRDELVFPDALGPEAVPGDPGYVAYLRACLGSDAPLRSVINGVSREIGTTSGVYDPRIEHGGEYVSEFSEWRQRGEGPWAACLNLMDAHYPYLPLDEFDRWGGATLRDLHREAMGGPLTTRYLGDRPFWELAASESLYDDCVRQADAYLGRLLDELADAGVLDDTLVVVTSDHGEGFGEYSVLNDSVQLIDHSWGIGDELAHVPLVVKPPGRSRDEVVHTPATLTRFPTAVAAARAGENPDFVPPSGDAITTSYRVEEPGDELPLPAVEREPYFGPWHAVCHEQDDHVVVDAIRRNDGIRYEPSPRRTPPDTGINRTYVDDVVDELSPVGVATDGNEPQGTVERRLHELGYMT</sequence>